<accession>A0AAU1M263</accession>
<protein>
    <submittedName>
        <fullName evidence="2">Acetoacetate decarboxylase family protein</fullName>
    </submittedName>
</protein>
<dbReference type="GO" id="GO:0016829">
    <property type="term" value="F:lyase activity"/>
    <property type="evidence" value="ECO:0007669"/>
    <property type="project" value="InterPro"/>
</dbReference>
<dbReference type="SUPFAM" id="SSF160104">
    <property type="entry name" value="Acetoacetate decarboxylase-like"/>
    <property type="match status" value="1"/>
</dbReference>
<proteinExistence type="predicted"/>
<reference evidence="2" key="1">
    <citation type="submission" date="2022-10" db="EMBL/GenBank/DDBJ databases">
        <title>The complete genomes of actinobacterial strains from the NBC collection.</title>
        <authorList>
            <person name="Joergensen T.S."/>
            <person name="Alvarez Arevalo M."/>
            <person name="Sterndorff E.B."/>
            <person name="Faurdal D."/>
            <person name="Vuksanovic O."/>
            <person name="Mourched A.-S."/>
            <person name="Charusanti P."/>
            <person name="Shaw S."/>
            <person name="Blin K."/>
            <person name="Weber T."/>
        </authorList>
    </citation>
    <scope>NUCLEOTIDE SEQUENCE</scope>
    <source>
        <strain evidence="2">NBC_00148</strain>
    </source>
</reference>
<feature type="region of interest" description="Disordered" evidence="1">
    <location>
        <begin position="1"/>
        <end position="23"/>
    </location>
</feature>
<gene>
    <name evidence="2" type="ORF">OG222_32175</name>
</gene>
<dbReference type="EMBL" id="CP108169">
    <property type="protein sequence ID" value="WTQ77506.1"/>
    <property type="molecule type" value="Genomic_DNA"/>
</dbReference>
<evidence type="ECO:0000256" key="1">
    <source>
        <dbReference type="SAM" id="MobiDB-lite"/>
    </source>
</evidence>
<dbReference type="Pfam" id="PF06314">
    <property type="entry name" value="ADC"/>
    <property type="match status" value="1"/>
</dbReference>
<evidence type="ECO:0000313" key="2">
    <source>
        <dbReference type="EMBL" id="WTQ77506.1"/>
    </source>
</evidence>
<organism evidence="2">
    <name type="scientific">Streptomyces sp. NBC_00148</name>
    <dbReference type="NCBI Taxonomy" id="2903626"/>
    <lineage>
        <taxon>Bacteria</taxon>
        <taxon>Bacillati</taxon>
        <taxon>Actinomycetota</taxon>
        <taxon>Actinomycetes</taxon>
        <taxon>Kitasatosporales</taxon>
        <taxon>Streptomycetaceae</taxon>
        <taxon>Streptomyces</taxon>
    </lineage>
</organism>
<dbReference type="Gene3D" id="2.40.400.10">
    <property type="entry name" value="Acetoacetate decarboxylase-like"/>
    <property type="match status" value="1"/>
</dbReference>
<sequence length="322" mass="35255">MSSSRQEPDARTADRRRPAVRRETVAVDLGDRTVQVPKGGLYDRYRMDTDLDEVARDPRVSGVDFFRQLPRTRVDSVIGPTLTPNFYYRISTARLTMAAPSRAIRARLPKGLAPLEVVPGLGLVSVMFFRYDVCDIDFYTEAAVGVAVRPARHGRLGFFDLVAGLKNEHLHSYVLSLPVSTEIAQVRGHDGYGFPKWVTALDVGIDARRTTARVANDTGGADLVLTASTPKQTAYPSGERVGSLTSYTSVNGGWHSTLSQTNVLSAGTTRSARGVSIEVGKGRMADDLRSLKPLRIIQFDVMTEGQLALHMPVPTSVPSRNR</sequence>
<dbReference type="AlphaFoldDB" id="A0AAU1M263"/>
<dbReference type="InterPro" id="IPR023375">
    <property type="entry name" value="ADC_dom_sf"/>
</dbReference>
<dbReference type="InterPro" id="IPR010451">
    <property type="entry name" value="Acetoacetate_decarboxylase"/>
</dbReference>
<name>A0AAU1M263_9ACTN</name>